<evidence type="ECO:0000259" key="3">
    <source>
        <dbReference type="PROSITE" id="PS51186"/>
    </source>
</evidence>
<dbReference type="GO" id="GO:0004596">
    <property type="term" value="F:protein-N-terminal amino-acid acetyltransferase activity"/>
    <property type="evidence" value="ECO:0007669"/>
    <property type="project" value="InterPro"/>
</dbReference>
<dbReference type="EMBL" id="BA000002">
    <property type="protein sequence ID" value="BAA80963.1"/>
    <property type="molecule type" value="Genomic_DNA"/>
</dbReference>
<organism evidence="4 5">
    <name type="scientific">Aeropyrum pernix (strain ATCC 700893 / DSM 11879 / JCM 9820 / NBRC 100138 / K1)</name>
    <dbReference type="NCBI Taxonomy" id="272557"/>
    <lineage>
        <taxon>Archaea</taxon>
        <taxon>Thermoproteota</taxon>
        <taxon>Thermoprotei</taxon>
        <taxon>Desulfurococcales</taxon>
        <taxon>Desulfurococcaceae</taxon>
        <taxon>Aeropyrum</taxon>
    </lineage>
</organism>
<dbReference type="Gene3D" id="3.40.630.30">
    <property type="match status" value="1"/>
</dbReference>
<dbReference type="RefSeq" id="WP_010866698.1">
    <property type="nucleotide sequence ID" value="NC_000854.2"/>
</dbReference>
<dbReference type="eggNOG" id="arCOG00833">
    <property type="taxonomic scope" value="Archaea"/>
</dbReference>
<dbReference type="SUPFAM" id="SSF55729">
    <property type="entry name" value="Acyl-CoA N-acyltransferases (Nat)"/>
    <property type="match status" value="1"/>
</dbReference>
<dbReference type="GO" id="GO:0031415">
    <property type="term" value="C:NatA complex"/>
    <property type="evidence" value="ECO:0007669"/>
    <property type="project" value="InterPro"/>
</dbReference>
<dbReference type="PIR" id="F72584">
    <property type="entry name" value="F72584"/>
</dbReference>
<keyword evidence="2" id="KW-0012">Acyltransferase</keyword>
<reference evidence="4 5" key="1">
    <citation type="journal article" date="1999" name="DNA Res.">
        <title>Complete genome sequence of an aerobic hyper-thermophilic crenarchaeon, Aeropyrum pernix K1.</title>
        <authorList>
            <person name="Kawarabayasi Y."/>
            <person name="Hino Y."/>
            <person name="Horikawa H."/>
            <person name="Yamazaki S."/>
            <person name="Haikawa Y."/>
            <person name="Jin-no K."/>
            <person name="Takahashi M."/>
            <person name="Sekine M."/>
            <person name="Baba S."/>
            <person name="Ankai A."/>
            <person name="Kosugi H."/>
            <person name="Hosoyama A."/>
            <person name="Fukui S."/>
            <person name="Nagai Y."/>
            <person name="Nishijima K."/>
            <person name="Nakazawa H."/>
            <person name="Takamiya M."/>
            <person name="Masuda S."/>
            <person name="Funahashi T."/>
            <person name="Tanaka T."/>
            <person name="Kudoh Y."/>
            <person name="Yamazaki J."/>
            <person name="Kushida N."/>
            <person name="Oguchi A."/>
            <person name="Aoki K."/>
            <person name="Kubota K."/>
            <person name="Nakamura Y."/>
            <person name="Nomura N."/>
            <person name="Sako Y."/>
            <person name="Kikuchi H."/>
        </authorList>
    </citation>
    <scope>NUCLEOTIDE SEQUENCE [LARGE SCALE GENOMIC DNA]</scope>
    <source>
        <strain evidence="5">ATCC 700893 / DSM 11879 / JCM 9820 / NBRC 100138 / K1</strain>
    </source>
</reference>
<dbReference type="InterPro" id="IPR045047">
    <property type="entry name" value="Ard1-like"/>
</dbReference>
<proteinExistence type="predicted"/>
<evidence type="ECO:0000256" key="2">
    <source>
        <dbReference type="ARBA" id="ARBA00023315"/>
    </source>
</evidence>
<feature type="domain" description="N-acetyltransferase" evidence="3">
    <location>
        <begin position="12"/>
        <end position="191"/>
    </location>
</feature>
<dbReference type="KEGG" id="ape:APE_1954"/>
<keyword evidence="1" id="KW-0808">Transferase</keyword>
<dbReference type="CDD" id="cd04301">
    <property type="entry name" value="NAT_SF"/>
    <property type="match status" value="1"/>
</dbReference>
<dbReference type="PATRIC" id="fig|272557.25.peg.1301"/>
<keyword evidence="5" id="KW-1185">Reference proteome</keyword>
<evidence type="ECO:0000256" key="1">
    <source>
        <dbReference type="ARBA" id="ARBA00022679"/>
    </source>
</evidence>
<dbReference type="PROSITE" id="PS51186">
    <property type="entry name" value="GNAT"/>
    <property type="match status" value="1"/>
</dbReference>
<dbReference type="STRING" id="272557.APE_1954"/>
<dbReference type="InterPro" id="IPR016181">
    <property type="entry name" value="Acyl_CoA_acyltransferase"/>
</dbReference>
<dbReference type="EnsemblBacteria" id="BAA80963">
    <property type="protein sequence ID" value="BAA80963"/>
    <property type="gene ID" value="APE_1954"/>
</dbReference>
<protein>
    <submittedName>
        <fullName evidence="4">N-terminal acetyltransferase</fullName>
    </submittedName>
</protein>
<dbReference type="PANTHER" id="PTHR23091">
    <property type="entry name" value="N-TERMINAL ACETYLTRANSFERASE"/>
    <property type="match status" value="1"/>
</dbReference>
<name>Q9YAI6_AERPE</name>
<evidence type="ECO:0000313" key="4">
    <source>
        <dbReference type="EMBL" id="BAA80963.1"/>
    </source>
</evidence>
<dbReference type="GeneID" id="1446365"/>
<dbReference type="PANTHER" id="PTHR23091:SF4">
    <property type="entry name" value="N-TERMINAL AMINO-ACID N(ALPHA)-ACETYLTRANSFERASE NATA"/>
    <property type="match status" value="1"/>
</dbReference>
<dbReference type="Proteomes" id="UP000002518">
    <property type="component" value="Chromosome"/>
</dbReference>
<evidence type="ECO:0000313" key="5">
    <source>
        <dbReference type="Proteomes" id="UP000002518"/>
    </source>
</evidence>
<dbReference type="Pfam" id="PF00583">
    <property type="entry name" value="Acetyltransf_1"/>
    <property type="match status" value="1"/>
</dbReference>
<accession>Q9YAI6</accession>
<dbReference type="AlphaFoldDB" id="Q9YAI6"/>
<sequence>MNREAQGSQEGVRIRKARAQDIPIVMEINLESLPENYWYGFYKYILDNWGEAFLVAEVGGEIVGYAMSRVEQTSDPVLLGMKDELEGDKSVIDKILDAIRNQLSEERPVGHLVSIAVRPGFRGRGIGSKLLSATVRVMKNVYRVDAIFLEVRVSNMPAIRLYEKFGFRKVRRIKGYYRDGEDAFVMVKRLL</sequence>
<gene>
    <name evidence="4" type="ordered locus">APE_1954</name>
</gene>
<dbReference type="InterPro" id="IPR000182">
    <property type="entry name" value="GNAT_dom"/>
</dbReference>